<keyword evidence="1" id="KW-0560">Oxidoreductase</keyword>
<dbReference type="InterPro" id="IPR023210">
    <property type="entry name" value="NADP_OxRdtase_dom"/>
</dbReference>
<dbReference type="AlphaFoldDB" id="A0A210PJQ3"/>
<dbReference type="SUPFAM" id="SSF51430">
    <property type="entry name" value="NAD(P)-linked oxidoreductase"/>
    <property type="match status" value="1"/>
</dbReference>
<dbReference type="FunFam" id="3.20.20.100:FF:000004">
    <property type="entry name" value="Oxidoreductase, aldo/keto reductase"/>
    <property type="match status" value="1"/>
</dbReference>
<dbReference type="OrthoDB" id="48988at2759"/>
<comment type="caution">
    <text evidence="4">The sequence shown here is derived from an EMBL/GenBank/DDBJ whole genome shotgun (WGS) entry which is preliminary data.</text>
</comment>
<dbReference type="GO" id="GO:0016491">
    <property type="term" value="F:oxidoreductase activity"/>
    <property type="evidence" value="ECO:0007669"/>
    <property type="project" value="UniProtKB-KW"/>
</dbReference>
<dbReference type="CDD" id="cd19081">
    <property type="entry name" value="AKR_AKR9C1"/>
    <property type="match status" value="1"/>
</dbReference>
<organism evidence="4 5">
    <name type="scientific">Mizuhopecten yessoensis</name>
    <name type="common">Japanese scallop</name>
    <name type="synonym">Patinopecten yessoensis</name>
    <dbReference type="NCBI Taxonomy" id="6573"/>
    <lineage>
        <taxon>Eukaryota</taxon>
        <taxon>Metazoa</taxon>
        <taxon>Spiralia</taxon>
        <taxon>Lophotrochozoa</taxon>
        <taxon>Mollusca</taxon>
        <taxon>Bivalvia</taxon>
        <taxon>Autobranchia</taxon>
        <taxon>Pteriomorphia</taxon>
        <taxon>Pectinida</taxon>
        <taxon>Pectinoidea</taxon>
        <taxon>Pectinidae</taxon>
        <taxon>Mizuhopecten</taxon>
    </lineage>
</organism>
<sequence length="380" mass="42351">MAATTDKPEPKVVYRFLGKSGLRVSNICLGTMTFGKSSAFELFNGPTQADEAESHAILDRFVELGGNFIDTANVYSLGLSEEIVGSWLKKQKRENFVIATKVRATMGSGPNDLGLSRRHILQMCDDSLRRLQTDYIDLYQTHGWDSAVPIEETLRALDDLVRGGKVRYVGVCNVTGWQMQKIVDKAEAMGINSIIGLQQQYNLLCRHPELEEFQVCRNEGVGVLPWSPLKGGLLTGKFKRGAKPESDGSRIGFTAAKESSRTFQSSPGWSKYEDNEFYWNLVDVMSKIAISHGRSVPQVALRWLLQKNVVSSVIIGATSIKQLEDNMGAGTGWTLTTEEMDELDKTSSVELPYPYEMVLRFNKDRKNPFLGTSSVENTQE</sequence>
<evidence type="ECO:0000313" key="4">
    <source>
        <dbReference type="EMBL" id="OWF36722.1"/>
    </source>
</evidence>
<feature type="domain" description="NADP-dependent oxidoreductase" evidence="3">
    <location>
        <begin position="26"/>
        <end position="346"/>
    </location>
</feature>
<dbReference type="PANTHER" id="PTHR43364:SF4">
    <property type="entry name" value="NAD(P)-LINKED OXIDOREDUCTASE SUPERFAMILY PROTEIN"/>
    <property type="match status" value="1"/>
</dbReference>
<dbReference type="STRING" id="6573.A0A210PJQ3"/>
<evidence type="ECO:0000313" key="5">
    <source>
        <dbReference type="Proteomes" id="UP000242188"/>
    </source>
</evidence>
<dbReference type="Proteomes" id="UP000242188">
    <property type="component" value="Unassembled WGS sequence"/>
</dbReference>
<dbReference type="GO" id="GO:0005829">
    <property type="term" value="C:cytosol"/>
    <property type="evidence" value="ECO:0007669"/>
    <property type="project" value="UniProtKB-ARBA"/>
</dbReference>
<dbReference type="InterPro" id="IPR036812">
    <property type="entry name" value="NAD(P)_OxRdtase_dom_sf"/>
</dbReference>
<comment type="similarity">
    <text evidence="2">Belongs to the aldo/keto reductase family. Aldo/keto reductase 2 subfamily.</text>
</comment>
<evidence type="ECO:0000259" key="3">
    <source>
        <dbReference type="Pfam" id="PF00248"/>
    </source>
</evidence>
<evidence type="ECO:0000256" key="2">
    <source>
        <dbReference type="ARBA" id="ARBA00038157"/>
    </source>
</evidence>
<gene>
    <name evidence="4" type="ORF">KP79_PYT02958</name>
</gene>
<name>A0A210PJQ3_MIZYE</name>
<proteinExistence type="inferred from homology"/>
<dbReference type="EMBL" id="NEDP02076452">
    <property type="protein sequence ID" value="OWF36722.1"/>
    <property type="molecule type" value="Genomic_DNA"/>
</dbReference>
<dbReference type="InterPro" id="IPR050523">
    <property type="entry name" value="AKR_Detox_Biosynth"/>
</dbReference>
<dbReference type="Pfam" id="PF00248">
    <property type="entry name" value="Aldo_ket_red"/>
    <property type="match status" value="1"/>
</dbReference>
<dbReference type="Gene3D" id="3.20.20.100">
    <property type="entry name" value="NADP-dependent oxidoreductase domain"/>
    <property type="match status" value="1"/>
</dbReference>
<dbReference type="PANTHER" id="PTHR43364">
    <property type="entry name" value="NADH-SPECIFIC METHYLGLYOXAL REDUCTASE-RELATED"/>
    <property type="match status" value="1"/>
</dbReference>
<accession>A0A210PJQ3</accession>
<protein>
    <submittedName>
        <fullName evidence="4">Oxidoreductase YajO</fullName>
    </submittedName>
</protein>
<keyword evidence="5" id="KW-1185">Reference proteome</keyword>
<reference evidence="4 5" key="1">
    <citation type="journal article" date="2017" name="Nat. Ecol. Evol.">
        <title>Scallop genome provides insights into evolution of bilaterian karyotype and development.</title>
        <authorList>
            <person name="Wang S."/>
            <person name="Zhang J."/>
            <person name="Jiao W."/>
            <person name="Li J."/>
            <person name="Xun X."/>
            <person name="Sun Y."/>
            <person name="Guo X."/>
            <person name="Huan P."/>
            <person name="Dong B."/>
            <person name="Zhang L."/>
            <person name="Hu X."/>
            <person name="Sun X."/>
            <person name="Wang J."/>
            <person name="Zhao C."/>
            <person name="Wang Y."/>
            <person name="Wang D."/>
            <person name="Huang X."/>
            <person name="Wang R."/>
            <person name="Lv J."/>
            <person name="Li Y."/>
            <person name="Zhang Z."/>
            <person name="Liu B."/>
            <person name="Lu W."/>
            <person name="Hui Y."/>
            <person name="Liang J."/>
            <person name="Zhou Z."/>
            <person name="Hou R."/>
            <person name="Li X."/>
            <person name="Liu Y."/>
            <person name="Li H."/>
            <person name="Ning X."/>
            <person name="Lin Y."/>
            <person name="Zhao L."/>
            <person name="Xing Q."/>
            <person name="Dou J."/>
            <person name="Li Y."/>
            <person name="Mao J."/>
            <person name="Guo H."/>
            <person name="Dou H."/>
            <person name="Li T."/>
            <person name="Mu C."/>
            <person name="Jiang W."/>
            <person name="Fu Q."/>
            <person name="Fu X."/>
            <person name="Miao Y."/>
            <person name="Liu J."/>
            <person name="Yu Q."/>
            <person name="Li R."/>
            <person name="Liao H."/>
            <person name="Li X."/>
            <person name="Kong Y."/>
            <person name="Jiang Z."/>
            <person name="Chourrout D."/>
            <person name="Li R."/>
            <person name="Bao Z."/>
        </authorList>
    </citation>
    <scope>NUCLEOTIDE SEQUENCE [LARGE SCALE GENOMIC DNA]</scope>
    <source>
        <strain evidence="4 5">PY_sf001</strain>
    </source>
</reference>
<evidence type="ECO:0000256" key="1">
    <source>
        <dbReference type="ARBA" id="ARBA00023002"/>
    </source>
</evidence>